<dbReference type="GO" id="GO:0008734">
    <property type="term" value="F:L-aspartate oxidase activity"/>
    <property type="evidence" value="ECO:0007669"/>
    <property type="project" value="InterPro"/>
</dbReference>
<keyword evidence="4" id="KW-0560">Oxidoreductase</keyword>
<comment type="caution">
    <text evidence="6">The sequence shown here is derived from an EMBL/GenBank/DDBJ whole genome shotgun (WGS) entry which is preliminary data.</text>
</comment>
<dbReference type="GO" id="GO:0034628">
    <property type="term" value="P:'de novo' NAD+ biosynthetic process from L-aspartate"/>
    <property type="evidence" value="ECO:0007669"/>
    <property type="project" value="TreeGrafter"/>
</dbReference>
<evidence type="ECO:0000256" key="1">
    <source>
        <dbReference type="ARBA" id="ARBA00001974"/>
    </source>
</evidence>
<dbReference type="PANTHER" id="PTHR42716">
    <property type="entry name" value="L-ASPARTATE OXIDASE"/>
    <property type="match status" value="1"/>
</dbReference>
<evidence type="ECO:0000313" key="6">
    <source>
        <dbReference type="EMBL" id="EKC78795.1"/>
    </source>
</evidence>
<organism evidence="6">
    <name type="scientific">human gut metagenome</name>
    <dbReference type="NCBI Taxonomy" id="408170"/>
    <lineage>
        <taxon>unclassified sequences</taxon>
        <taxon>metagenomes</taxon>
        <taxon>organismal metagenomes</taxon>
    </lineage>
</organism>
<dbReference type="InterPro" id="IPR003953">
    <property type="entry name" value="FAD-dep_OxRdtase_2_FAD-bd"/>
</dbReference>
<evidence type="ECO:0000256" key="2">
    <source>
        <dbReference type="ARBA" id="ARBA00022630"/>
    </source>
</evidence>
<keyword evidence="3" id="KW-0274">FAD</keyword>
<gene>
    <name evidence="6" type="ORF">LEA_03111</name>
</gene>
<dbReference type="AlphaFoldDB" id="K1UKZ0"/>
<accession>K1UKZ0</accession>
<proteinExistence type="predicted"/>
<comment type="cofactor">
    <cofactor evidence="1">
        <name>FAD</name>
        <dbReference type="ChEBI" id="CHEBI:57692"/>
    </cofactor>
</comment>
<name>K1UKZ0_9ZZZZ</name>
<evidence type="ECO:0000256" key="4">
    <source>
        <dbReference type="ARBA" id="ARBA00023002"/>
    </source>
</evidence>
<dbReference type="InterPro" id="IPR036188">
    <property type="entry name" value="FAD/NAD-bd_sf"/>
</dbReference>
<dbReference type="Gene3D" id="3.50.50.60">
    <property type="entry name" value="FAD/NAD(P)-binding domain"/>
    <property type="match status" value="1"/>
</dbReference>
<dbReference type="SUPFAM" id="SSF51905">
    <property type="entry name" value="FAD/NAD(P)-binding domain"/>
    <property type="match status" value="1"/>
</dbReference>
<sequence>MVYKYDFLIIGSGVAGMSYALKVARAHKGKVCMICKTSLDEANTSFAQGGVASVTNLEVDNFDKHIQDTMIAGDYISDYKAVKQ</sequence>
<feature type="non-terminal residue" evidence="6">
    <location>
        <position position="84"/>
    </location>
</feature>
<dbReference type="InterPro" id="IPR005288">
    <property type="entry name" value="NadB"/>
</dbReference>
<protein>
    <submittedName>
        <fullName evidence="6">L-aspartate oxidase</fullName>
    </submittedName>
</protein>
<dbReference type="EMBL" id="AJWY01002074">
    <property type="protein sequence ID" value="EKC78795.1"/>
    <property type="molecule type" value="Genomic_DNA"/>
</dbReference>
<dbReference type="PANTHER" id="PTHR42716:SF2">
    <property type="entry name" value="L-ASPARTATE OXIDASE, CHLOROPLASTIC"/>
    <property type="match status" value="1"/>
</dbReference>
<keyword evidence="2" id="KW-0285">Flavoprotein</keyword>
<feature type="domain" description="FAD-dependent oxidoreductase 2 FAD-binding" evidence="5">
    <location>
        <begin position="6"/>
        <end position="83"/>
    </location>
</feature>
<dbReference type="Pfam" id="PF00890">
    <property type="entry name" value="FAD_binding_2"/>
    <property type="match status" value="1"/>
</dbReference>
<evidence type="ECO:0000256" key="3">
    <source>
        <dbReference type="ARBA" id="ARBA00022827"/>
    </source>
</evidence>
<evidence type="ECO:0000259" key="5">
    <source>
        <dbReference type="Pfam" id="PF00890"/>
    </source>
</evidence>
<reference evidence="6" key="1">
    <citation type="journal article" date="2013" name="Environ. Microbiol.">
        <title>Microbiota from the distal guts of lean and obese adolescents exhibit partial functional redundancy besides clear differences in community structure.</title>
        <authorList>
            <person name="Ferrer M."/>
            <person name="Ruiz A."/>
            <person name="Lanza F."/>
            <person name="Haange S.B."/>
            <person name="Oberbach A."/>
            <person name="Till H."/>
            <person name="Bargiela R."/>
            <person name="Campoy C."/>
            <person name="Segura M.T."/>
            <person name="Richter M."/>
            <person name="von Bergen M."/>
            <person name="Seifert J."/>
            <person name="Suarez A."/>
        </authorList>
    </citation>
    <scope>NUCLEOTIDE SEQUENCE</scope>
</reference>